<evidence type="ECO:0000313" key="3">
    <source>
        <dbReference type="EMBL" id="KAL1899609.1"/>
    </source>
</evidence>
<proteinExistence type="predicted"/>
<keyword evidence="2" id="KW-0472">Membrane</keyword>
<feature type="transmembrane region" description="Helical" evidence="2">
    <location>
        <begin position="421"/>
        <end position="439"/>
    </location>
</feature>
<gene>
    <name evidence="3" type="ORF">Cpir12675_001378</name>
</gene>
<protein>
    <submittedName>
        <fullName evidence="3">Uncharacterized protein</fullName>
    </submittedName>
</protein>
<sequence>MIVPYAAGWAAFGSIVLALGDIDVDHHLPDAQLNMRLSSNADTQLALQVHVDPSTYLCGHSDVTLNGLRLDRGTDGWGSGDILMTAGTSLDETYGGESSNKHAPRSFVSSVSAIWDFECQTTDDNKPESEILTVTITSAKVQRISTSRTALNNTTTTTNTPIQNSVFKLLIDPTRQSRVVQVLGSDITIAVPVENTHDEAPNRFTTPRNPDLEQALVELEIVRRQRSDINRLIAEYEAYIGSLTTDVLCEVSTMESDTGDSLSNEHLTVADSLNQCDNVPCVMKALVGQVSSRASTLIKTITNTNQTPQGNQKTTCQFPYSSPKDMDGESNSEISAPSRPAWPPAFCGPISTSTVHPVTGSSSQDHESLINTGHKTASSDSVFLSDDGILSHPSLLPGPTPSDTSDDEAFWLLVAKNTMDVIMIFSVLVMAFFAFRFLLHCMSSQDEKRQDYDHNGQPYGGGSLGYKAVFRNYVRSMFSGDFCRAYDSELADEEKQLDPAATEELTSLPMHHRYHGHAPGRGLSRPPSYCTTASQVLSDEPLPEFSRSRALSQSSQSSRASHSSRTSLHSVSAMSMTSTSTASTSMEQSLAQIRAAVSMVSDMVTVNRGLGQRIVVSHGLRGRTGDRTHEQRTQRSHLEQDEERAPRSDTVTDAQRASRPMSPESTRSLYSIPPRYEYIDEGLPGYQTDEEASGVLSI</sequence>
<feature type="compositionally biased region" description="Basic and acidic residues" evidence="1">
    <location>
        <begin position="623"/>
        <end position="647"/>
    </location>
</feature>
<evidence type="ECO:0000256" key="2">
    <source>
        <dbReference type="SAM" id="Phobius"/>
    </source>
</evidence>
<dbReference type="Proteomes" id="UP001583280">
    <property type="component" value="Unassembled WGS sequence"/>
</dbReference>
<organism evidence="3 4">
    <name type="scientific">Ceratocystis pirilliformis</name>
    <dbReference type="NCBI Taxonomy" id="259994"/>
    <lineage>
        <taxon>Eukaryota</taxon>
        <taxon>Fungi</taxon>
        <taxon>Dikarya</taxon>
        <taxon>Ascomycota</taxon>
        <taxon>Pezizomycotina</taxon>
        <taxon>Sordariomycetes</taxon>
        <taxon>Hypocreomycetidae</taxon>
        <taxon>Microascales</taxon>
        <taxon>Ceratocystidaceae</taxon>
        <taxon>Ceratocystis</taxon>
    </lineage>
</organism>
<feature type="region of interest" description="Disordered" evidence="1">
    <location>
        <begin position="512"/>
        <end position="580"/>
    </location>
</feature>
<evidence type="ECO:0000313" key="4">
    <source>
        <dbReference type="Proteomes" id="UP001583280"/>
    </source>
</evidence>
<dbReference type="EMBL" id="JAWDJO010000021">
    <property type="protein sequence ID" value="KAL1899609.1"/>
    <property type="molecule type" value="Genomic_DNA"/>
</dbReference>
<reference evidence="3 4" key="1">
    <citation type="journal article" date="2024" name="IMA Fungus">
        <title>IMA Genome - F19 : A genome assembly and annotation guide to empower mycologists, including annotated draft genome sequences of Ceratocystis pirilliformis, Diaporthe australafricana, Fusarium ophioides, Paecilomyces lecythidis, and Sporothrix stenoceras.</title>
        <authorList>
            <person name="Aylward J."/>
            <person name="Wilson A.M."/>
            <person name="Visagie C.M."/>
            <person name="Spraker J."/>
            <person name="Barnes I."/>
            <person name="Buitendag C."/>
            <person name="Ceriani C."/>
            <person name="Del Mar Angel L."/>
            <person name="du Plessis D."/>
            <person name="Fuchs T."/>
            <person name="Gasser K."/>
            <person name="Kramer D."/>
            <person name="Li W."/>
            <person name="Munsamy K."/>
            <person name="Piso A."/>
            <person name="Price J.L."/>
            <person name="Sonnekus B."/>
            <person name="Thomas C."/>
            <person name="van der Nest A."/>
            <person name="van Dijk A."/>
            <person name="van Heerden A."/>
            <person name="van Vuuren N."/>
            <person name="Yilmaz N."/>
            <person name="Duong T.A."/>
            <person name="van der Merwe N.A."/>
            <person name="Wingfield M.J."/>
            <person name="Wingfield B.D."/>
        </authorList>
    </citation>
    <scope>NUCLEOTIDE SEQUENCE [LARGE SCALE GENOMIC DNA]</scope>
    <source>
        <strain evidence="3 4">CMW 12675</strain>
    </source>
</reference>
<keyword evidence="2" id="KW-0812">Transmembrane</keyword>
<feature type="compositionally biased region" description="Low complexity" evidence="1">
    <location>
        <begin position="548"/>
        <end position="580"/>
    </location>
</feature>
<evidence type="ECO:0000256" key="1">
    <source>
        <dbReference type="SAM" id="MobiDB-lite"/>
    </source>
</evidence>
<keyword evidence="4" id="KW-1185">Reference proteome</keyword>
<name>A0ABR3ZHH5_9PEZI</name>
<feature type="region of interest" description="Disordered" evidence="1">
    <location>
        <begin position="618"/>
        <end position="673"/>
    </location>
</feature>
<keyword evidence="2" id="KW-1133">Transmembrane helix</keyword>
<comment type="caution">
    <text evidence="3">The sequence shown here is derived from an EMBL/GenBank/DDBJ whole genome shotgun (WGS) entry which is preliminary data.</text>
</comment>
<accession>A0ABR3ZHH5</accession>